<proteinExistence type="predicted"/>
<dbReference type="Proteomes" id="UP000250043">
    <property type="component" value="Unassembled WGS sequence"/>
</dbReference>
<protein>
    <recommendedName>
        <fullName evidence="2">DUF6533 domain-containing protein</fullName>
    </recommendedName>
</protein>
<dbReference type="OrthoDB" id="2940333at2759"/>
<evidence type="ECO:0000313" key="4">
    <source>
        <dbReference type="Proteomes" id="UP000250043"/>
    </source>
</evidence>
<evidence type="ECO:0000259" key="2">
    <source>
        <dbReference type="Pfam" id="PF20151"/>
    </source>
</evidence>
<dbReference type="Pfam" id="PF20151">
    <property type="entry name" value="DUF6533"/>
    <property type="match status" value="1"/>
</dbReference>
<feature type="transmembrane region" description="Helical" evidence="1">
    <location>
        <begin position="105"/>
        <end position="129"/>
    </location>
</feature>
<dbReference type="EMBL" id="KV722405">
    <property type="protein sequence ID" value="OCH90411.1"/>
    <property type="molecule type" value="Genomic_DNA"/>
</dbReference>
<gene>
    <name evidence="3" type="ORF">OBBRIDRAFT_804035</name>
</gene>
<keyword evidence="1" id="KW-0812">Transmembrane</keyword>
<evidence type="ECO:0000313" key="3">
    <source>
        <dbReference type="EMBL" id="OCH90411.1"/>
    </source>
</evidence>
<dbReference type="InterPro" id="IPR045340">
    <property type="entry name" value="DUF6533"/>
</dbReference>
<keyword evidence="1" id="KW-0472">Membrane</keyword>
<evidence type="ECO:0000256" key="1">
    <source>
        <dbReference type="SAM" id="Phobius"/>
    </source>
</evidence>
<reference evidence="3 4" key="1">
    <citation type="submission" date="2016-07" db="EMBL/GenBank/DDBJ databases">
        <title>Draft genome of the white-rot fungus Obba rivulosa 3A-2.</title>
        <authorList>
            <consortium name="DOE Joint Genome Institute"/>
            <person name="Miettinen O."/>
            <person name="Riley R."/>
            <person name="Acob R."/>
            <person name="Barry K."/>
            <person name="Cullen D."/>
            <person name="De Vries R."/>
            <person name="Hainaut M."/>
            <person name="Hatakka A."/>
            <person name="Henrissat B."/>
            <person name="Hilden K."/>
            <person name="Kuo R."/>
            <person name="Labutti K."/>
            <person name="Lipzen A."/>
            <person name="Makela M.R."/>
            <person name="Sandor L."/>
            <person name="Spatafora J.W."/>
            <person name="Grigoriev I.V."/>
            <person name="Hibbett D.S."/>
        </authorList>
    </citation>
    <scope>NUCLEOTIDE SEQUENCE [LARGE SCALE GENOMIC DNA]</scope>
    <source>
        <strain evidence="3 4">3A-2</strain>
    </source>
</reference>
<accession>A0A8E2ATP2</accession>
<feature type="domain" description="DUF6533" evidence="2">
    <location>
        <begin position="41"/>
        <end position="87"/>
    </location>
</feature>
<organism evidence="3 4">
    <name type="scientific">Obba rivulosa</name>
    <dbReference type="NCBI Taxonomy" id="1052685"/>
    <lineage>
        <taxon>Eukaryota</taxon>
        <taxon>Fungi</taxon>
        <taxon>Dikarya</taxon>
        <taxon>Basidiomycota</taxon>
        <taxon>Agaricomycotina</taxon>
        <taxon>Agaricomycetes</taxon>
        <taxon>Polyporales</taxon>
        <taxon>Gelatoporiaceae</taxon>
        <taxon>Obba</taxon>
    </lineage>
</organism>
<name>A0A8E2ATP2_9APHY</name>
<dbReference type="AlphaFoldDB" id="A0A8E2ATP2"/>
<keyword evidence="1" id="KW-1133">Transmembrane helix</keyword>
<sequence length="166" mass="18555">MCQRLKHVRRCLASTVSAPVNMDDHKPHIVSWGNHREVGDYCQVVASVIVFYELIATFPTEIEVIWRSNLMTFTSVLFLLNRYNTLLNAFLEIAAWPATHPICKLGLALSSGTNLISFLVLATAIVFGFDMVPLGTNLVTQKNMSLAVSEHTGELNGIADRRRMHI</sequence>
<keyword evidence="4" id="KW-1185">Reference proteome</keyword>